<dbReference type="GO" id="GO:0008017">
    <property type="term" value="F:microtubule binding"/>
    <property type="evidence" value="ECO:0007669"/>
    <property type="project" value="InterPro"/>
</dbReference>
<dbReference type="InterPro" id="IPR033336">
    <property type="entry name" value="SAXO1/2"/>
</dbReference>
<dbReference type="GO" id="GO:0005814">
    <property type="term" value="C:centriole"/>
    <property type="evidence" value="ECO:0007669"/>
    <property type="project" value="TreeGrafter"/>
</dbReference>
<dbReference type="STRING" id="104421.E2AP85"/>
<dbReference type="GO" id="GO:0036064">
    <property type="term" value="C:ciliary basal body"/>
    <property type="evidence" value="ECO:0007669"/>
    <property type="project" value="TreeGrafter"/>
</dbReference>
<dbReference type="EMBL" id="GL441481">
    <property type="protein sequence ID" value="EFN64758.1"/>
    <property type="molecule type" value="Genomic_DNA"/>
</dbReference>
<dbReference type="PANTHER" id="PTHR31516:SF17">
    <property type="entry name" value="STABILIZER OF AXONEMAL MICROTUBULES 2"/>
    <property type="match status" value="1"/>
</dbReference>
<evidence type="ECO:0000256" key="1">
    <source>
        <dbReference type="ARBA" id="ARBA00008738"/>
    </source>
</evidence>
<evidence type="ECO:0000313" key="2">
    <source>
        <dbReference type="EMBL" id="EFN64758.1"/>
    </source>
</evidence>
<dbReference type="InParanoid" id="E2AP85"/>
<keyword evidence="3" id="KW-1185">Reference proteome</keyword>
<evidence type="ECO:0000313" key="3">
    <source>
        <dbReference type="Proteomes" id="UP000000311"/>
    </source>
</evidence>
<proteinExistence type="inferred from homology"/>
<reference evidence="2 3" key="1">
    <citation type="journal article" date="2010" name="Science">
        <title>Genomic comparison of the ants Camponotus floridanus and Harpegnathos saltator.</title>
        <authorList>
            <person name="Bonasio R."/>
            <person name="Zhang G."/>
            <person name="Ye C."/>
            <person name="Mutti N.S."/>
            <person name="Fang X."/>
            <person name="Qin N."/>
            <person name="Donahue G."/>
            <person name="Yang P."/>
            <person name="Li Q."/>
            <person name="Li C."/>
            <person name="Zhang P."/>
            <person name="Huang Z."/>
            <person name="Berger S.L."/>
            <person name="Reinberg D."/>
            <person name="Wang J."/>
            <person name="Liebig J."/>
        </authorList>
    </citation>
    <scope>NUCLEOTIDE SEQUENCE [LARGE SCALE GENOMIC DNA]</scope>
    <source>
        <strain evidence="3">C129</strain>
    </source>
</reference>
<dbReference type="OrthoDB" id="365640at2759"/>
<dbReference type="PANTHER" id="PTHR31516">
    <property type="entry name" value="STABILIZER OF AXONEMAL MICROTUBULES 2"/>
    <property type="match status" value="1"/>
</dbReference>
<dbReference type="AlphaFoldDB" id="E2AP85"/>
<dbReference type="KEGG" id="cfo:105254530"/>
<accession>E2AP85</accession>
<sequence length="483" mass="55103">MEVVESCSKRKALSSAKTIKCPCKAKYAKRYVQPPRAKSFAPERLYKVPSKQFETNTTYHLSYLNVDQRYARSQPIRPVHSLQKSTGKFVDETTNQLSYKPVWQIVKAEPIIPKHRTTVRGVMETVTTVRRDYTPKHVEKPEMIIPCGSIRTSSAPLDDKTMMRLSYISPGPVEPAINFKPIIKYRPSSQPLLSETTQKLSYQPFIVDKKEPYPWIEKRTYKSPDIAMCGKTTYSESYMENDMVSMEKPFLPTATYIFPYGAEFANKTIYKESYLPGDAKRVEPFIPCSSISIPDVKMSIDTTNKLSYQQVHAERRKPFVPSRSKGIAAGRMQSETTTRCEYIAKMTSRPDLVIPSDNIRIVDVPFEGNTTTGLSYVKLDAIKPVCSYKPAIMQYRRPEIKIDSETINKLSYQPWTSKSKEELPWAQKSKYRPPEHPMTSDTVYHMSYPAPGRYIENDTCVECLCPIDEQDDTSASIPATATS</sequence>
<gene>
    <name evidence="2" type="ORF">EAG_05172</name>
</gene>
<dbReference type="Proteomes" id="UP000000311">
    <property type="component" value="Unassembled WGS sequence"/>
</dbReference>
<name>E2AP85_CAMFO</name>
<comment type="similarity">
    <text evidence="1">Belongs to the FAM154 family.</text>
</comment>
<dbReference type="GO" id="GO:0036126">
    <property type="term" value="C:sperm flagellum"/>
    <property type="evidence" value="ECO:0007669"/>
    <property type="project" value="TreeGrafter"/>
</dbReference>
<protein>
    <submittedName>
        <fullName evidence="2">Protein FAM154A</fullName>
    </submittedName>
</protein>
<dbReference type="Pfam" id="PF05217">
    <property type="entry name" value="SAXO1-2"/>
    <property type="match status" value="1"/>
</dbReference>
<dbReference type="GO" id="GO:0005879">
    <property type="term" value="C:axonemal microtubule"/>
    <property type="evidence" value="ECO:0007669"/>
    <property type="project" value="TreeGrafter"/>
</dbReference>
<organism evidence="3">
    <name type="scientific">Camponotus floridanus</name>
    <name type="common">Florida carpenter ant</name>
    <dbReference type="NCBI Taxonomy" id="104421"/>
    <lineage>
        <taxon>Eukaryota</taxon>
        <taxon>Metazoa</taxon>
        <taxon>Ecdysozoa</taxon>
        <taxon>Arthropoda</taxon>
        <taxon>Hexapoda</taxon>
        <taxon>Insecta</taxon>
        <taxon>Pterygota</taxon>
        <taxon>Neoptera</taxon>
        <taxon>Endopterygota</taxon>
        <taxon>Hymenoptera</taxon>
        <taxon>Apocrita</taxon>
        <taxon>Aculeata</taxon>
        <taxon>Formicoidea</taxon>
        <taxon>Formicidae</taxon>
        <taxon>Formicinae</taxon>
        <taxon>Camponotus</taxon>
    </lineage>
</organism>
<dbReference type="OMA" id="KQPVPME"/>